<proteinExistence type="predicted"/>
<dbReference type="AlphaFoldDB" id="A0A0A9CVU9"/>
<protein>
    <submittedName>
        <fullName evidence="1">Uncharacterized protein</fullName>
    </submittedName>
</protein>
<name>A0A0A9CVU9_ARUDO</name>
<reference evidence="1" key="2">
    <citation type="journal article" date="2015" name="Data Brief">
        <title>Shoot transcriptome of the giant reed, Arundo donax.</title>
        <authorList>
            <person name="Barrero R.A."/>
            <person name="Guerrero F.D."/>
            <person name="Moolhuijzen P."/>
            <person name="Goolsby J.A."/>
            <person name="Tidwell J."/>
            <person name="Bellgard S.E."/>
            <person name="Bellgard M.I."/>
        </authorList>
    </citation>
    <scope>NUCLEOTIDE SEQUENCE</scope>
    <source>
        <tissue evidence="1">Shoot tissue taken approximately 20 cm above the soil surface</tissue>
    </source>
</reference>
<sequence length="81" mass="9427">MLQIRWNILKMITIQHINLSTCSISKCHFFLSIKQRFSDSLKHSIGSKIITYTINLVVRRCLKTKGSCSNSSIICFWLHQI</sequence>
<reference evidence="1" key="1">
    <citation type="submission" date="2014-09" db="EMBL/GenBank/DDBJ databases">
        <authorList>
            <person name="Magalhaes I.L.F."/>
            <person name="Oliveira U."/>
            <person name="Santos F.R."/>
            <person name="Vidigal T.H.D.A."/>
            <person name="Brescovit A.D."/>
            <person name="Santos A.J."/>
        </authorList>
    </citation>
    <scope>NUCLEOTIDE SEQUENCE</scope>
    <source>
        <tissue evidence="1">Shoot tissue taken approximately 20 cm above the soil surface</tissue>
    </source>
</reference>
<dbReference type="EMBL" id="GBRH01222308">
    <property type="protein sequence ID" value="JAD75587.1"/>
    <property type="molecule type" value="Transcribed_RNA"/>
</dbReference>
<accession>A0A0A9CVU9</accession>
<organism evidence="1">
    <name type="scientific">Arundo donax</name>
    <name type="common">Giant reed</name>
    <name type="synonym">Donax arundinaceus</name>
    <dbReference type="NCBI Taxonomy" id="35708"/>
    <lineage>
        <taxon>Eukaryota</taxon>
        <taxon>Viridiplantae</taxon>
        <taxon>Streptophyta</taxon>
        <taxon>Embryophyta</taxon>
        <taxon>Tracheophyta</taxon>
        <taxon>Spermatophyta</taxon>
        <taxon>Magnoliopsida</taxon>
        <taxon>Liliopsida</taxon>
        <taxon>Poales</taxon>
        <taxon>Poaceae</taxon>
        <taxon>PACMAD clade</taxon>
        <taxon>Arundinoideae</taxon>
        <taxon>Arundineae</taxon>
        <taxon>Arundo</taxon>
    </lineage>
</organism>
<evidence type="ECO:0000313" key="1">
    <source>
        <dbReference type="EMBL" id="JAD75587.1"/>
    </source>
</evidence>